<name>A0ABV3DB35_9ACTN</name>
<dbReference type="RefSeq" id="WP_358348107.1">
    <property type="nucleotide sequence ID" value="NZ_JBEZFP010000004.1"/>
</dbReference>
<dbReference type="InterPro" id="IPR036514">
    <property type="entry name" value="SGNH_hydro_sf"/>
</dbReference>
<dbReference type="SUPFAM" id="SSF52266">
    <property type="entry name" value="SGNH hydrolase"/>
    <property type="match status" value="1"/>
</dbReference>
<reference evidence="2 3" key="1">
    <citation type="submission" date="2024-06" db="EMBL/GenBank/DDBJ databases">
        <title>The Natural Products Discovery Center: Release of the First 8490 Sequenced Strains for Exploring Actinobacteria Biosynthetic Diversity.</title>
        <authorList>
            <person name="Kalkreuter E."/>
            <person name="Kautsar S.A."/>
            <person name="Yang D."/>
            <person name="Bader C.D."/>
            <person name="Teijaro C.N."/>
            <person name="Fluegel L."/>
            <person name="Davis C.M."/>
            <person name="Simpson J.R."/>
            <person name="Lauterbach L."/>
            <person name="Steele A.D."/>
            <person name="Gui C."/>
            <person name="Meng S."/>
            <person name="Li G."/>
            <person name="Viehrig K."/>
            <person name="Ye F."/>
            <person name="Su P."/>
            <person name="Kiefer A.F."/>
            <person name="Nichols A."/>
            <person name="Cepeda A.J."/>
            <person name="Yan W."/>
            <person name="Fan B."/>
            <person name="Jiang Y."/>
            <person name="Adhikari A."/>
            <person name="Zheng C.-J."/>
            <person name="Schuster L."/>
            <person name="Cowan T.M."/>
            <person name="Smanski M.J."/>
            <person name="Chevrette M.G."/>
            <person name="De Carvalho L.P.S."/>
            <person name="Shen B."/>
        </authorList>
    </citation>
    <scope>NUCLEOTIDE SEQUENCE [LARGE SCALE GENOMIC DNA]</scope>
    <source>
        <strain evidence="2 3">NPDC048946</strain>
    </source>
</reference>
<accession>A0ABV3DB35</accession>
<feature type="region of interest" description="Disordered" evidence="1">
    <location>
        <begin position="1"/>
        <end position="43"/>
    </location>
</feature>
<dbReference type="Gene3D" id="3.40.50.1110">
    <property type="entry name" value="SGNH hydrolase"/>
    <property type="match status" value="1"/>
</dbReference>
<keyword evidence="2" id="KW-0378">Hydrolase</keyword>
<dbReference type="GO" id="GO:0016787">
    <property type="term" value="F:hydrolase activity"/>
    <property type="evidence" value="ECO:0007669"/>
    <property type="project" value="UniProtKB-KW"/>
</dbReference>
<dbReference type="InterPro" id="IPR001087">
    <property type="entry name" value="GDSL"/>
</dbReference>
<dbReference type="Pfam" id="PF00657">
    <property type="entry name" value="Lipase_GDSL"/>
    <property type="match status" value="1"/>
</dbReference>
<evidence type="ECO:0000313" key="3">
    <source>
        <dbReference type="Proteomes" id="UP001551482"/>
    </source>
</evidence>
<dbReference type="Proteomes" id="UP001551482">
    <property type="component" value="Unassembled WGS sequence"/>
</dbReference>
<sequence length="369" mass="38895">MGIGSGAGLPRARATVPRARAAKARAEGAGGRTPGRGTGVRGTLRRRAGAVLASLTLAAVAACSSGGGSDNVQRAGDELGVVPAGPPGTSAAPLATSSPTTSARTTTPSTGPSAATSKAPARPSGPFPKPRSMAALGDSITRGYDACSVPLKDCPSKSWATGDDVDSHAKRLGVPRDAVHNDARTGARMNELDDQARVAVGQGVEYVTILLGANDACRDKESQMTSVSDFEQQLREGLAVLRQGLPGVRVLVVSVPDVARLWEVARGERLARAVWSTGICQTVLADPESTKPDDIERRQRVRDRVVAYNEVLRKTCNEWAEQCRYDGGAVNAHRFTKNDLSHWDWFHPSGQGQGVIAELTSRNGFRWQA</sequence>
<keyword evidence="3" id="KW-1185">Reference proteome</keyword>
<evidence type="ECO:0000313" key="2">
    <source>
        <dbReference type="EMBL" id="MEU8132384.1"/>
    </source>
</evidence>
<feature type="region of interest" description="Disordered" evidence="1">
    <location>
        <begin position="74"/>
        <end position="135"/>
    </location>
</feature>
<gene>
    <name evidence="2" type="ORF">AB0C36_02635</name>
</gene>
<evidence type="ECO:0000256" key="1">
    <source>
        <dbReference type="SAM" id="MobiDB-lite"/>
    </source>
</evidence>
<proteinExistence type="predicted"/>
<comment type="caution">
    <text evidence="2">The sequence shown here is derived from an EMBL/GenBank/DDBJ whole genome shotgun (WGS) entry which is preliminary data.</text>
</comment>
<organism evidence="2 3">
    <name type="scientific">Streptodolium elevatio</name>
    <dbReference type="NCBI Taxonomy" id="3157996"/>
    <lineage>
        <taxon>Bacteria</taxon>
        <taxon>Bacillati</taxon>
        <taxon>Actinomycetota</taxon>
        <taxon>Actinomycetes</taxon>
        <taxon>Kitasatosporales</taxon>
        <taxon>Streptomycetaceae</taxon>
        <taxon>Streptodolium</taxon>
    </lineage>
</organism>
<protein>
    <submittedName>
        <fullName evidence="2">SGNH/GDSL hydrolase family protein</fullName>
    </submittedName>
</protein>
<feature type="compositionally biased region" description="Low complexity" evidence="1">
    <location>
        <begin position="87"/>
        <end position="121"/>
    </location>
</feature>
<feature type="compositionally biased region" description="Gly residues" evidence="1">
    <location>
        <begin position="28"/>
        <end position="40"/>
    </location>
</feature>
<dbReference type="EMBL" id="JBEZFP010000004">
    <property type="protein sequence ID" value="MEU8132384.1"/>
    <property type="molecule type" value="Genomic_DNA"/>
</dbReference>